<feature type="domain" description="Chorismate-utilising enzyme C-terminal" evidence="1">
    <location>
        <begin position="224"/>
        <end position="478"/>
    </location>
</feature>
<dbReference type="InterPro" id="IPR015890">
    <property type="entry name" value="Chorismate_C"/>
</dbReference>
<sequence length="487" mass="54117">MQTDSVISNGVPEDSNGKRQVLMVQELPKDLEPLTALKRLSHLPYPVFLDSSLENASLGNTSYVAADPFRKVLSSNPDVQQFQVIDQWLSEFHSPALEGFPAFQGGVINFCSYDLKSCFESIPQVADEFGQPQLFAGCYDVVLAFDHLQHRAWLFSTGFPEMEPNLRRQRGESRMNQFMDWLRSDSSPVGPGERGAHKAALNRSDLLPQFDSGISSRVTSDFSKPAYIAAVQRCIDYIYAGDVFQVNLSQRLLAPQTAEPLRVYEKLRQQNPAPFGAYLDLGVFQVLSSSPERLLSIDSRGNVETRPIKGTRQRSCYPEANLFLAEGLITSEKDRSENVMIVDLLRNDLAKICDPDSIFVSQLCGLEEYEFVQHLVSVIHGRIKKETSFSRLFTAVFPGGSITGAPKVRAMEIIAEIEPTTRGGYCGSLGYFGWDGAVDQNILIRTIMMGRGWCQIPVGGGIVAQSDPLSEYNETVHKAHGMIRALT</sequence>
<gene>
    <name evidence="3" type="primary">pabB</name>
    <name evidence="3" type="ORF">8FN_5</name>
</gene>
<dbReference type="Pfam" id="PF00425">
    <property type="entry name" value="Chorismate_bind"/>
    <property type="match status" value="1"/>
</dbReference>
<evidence type="ECO:0000313" key="3">
    <source>
        <dbReference type="EMBL" id="ABX10683.1"/>
    </source>
</evidence>
<dbReference type="PANTHER" id="PTHR11236">
    <property type="entry name" value="AMINOBENZOATE/ANTHRANILATE SYNTHASE"/>
    <property type="match status" value="1"/>
</dbReference>
<dbReference type="PANTHER" id="PTHR11236:SF50">
    <property type="entry name" value="AMINODEOXYCHORISMATE SYNTHASE COMPONENT 1"/>
    <property type="match status" value="1"/>
</dbReference>
<dbReference type="SUPFAM" id="SSF56322">
    <property type="entry name" value="ADC synthase"/>
    <property type="match status" value="1"/>
</dbReference>
<dbReference type="Gene3D" id="3.60.120.10">
    <property type="entry name" value="Anthranilate synthase"/>
    <property type="match status" value="1"/>
</dbReference>
<dbReference type="EMBL" id="EF591888">
    <property type="protein sequence ID" value="ABX10683.1"/>
    <property type="molecule type" value="Genomic_DNA"/>
</dbReference>
<dbReference type="InterPro" id="IPR005801">
    <property type="entry name" value="ADC_synthase"/>
</dbReference>
<protein>
    <submittedName>
        <fullName evidence="3">Para-aminobenzoate synthase component I/anthranilate synthase component I</fullName>
    </submittedName>
</protein>
<feature type="domain" description="Anthranilate synthase component I N-terminal" evidence="2">
    <location>
        <begin position="30"/>
        <end position="153"/>
    </location>
</feature>
<dbReference type="GO" id="GO:0000162">
    <property type="term" value="P:L-tryptophan biosynthetic process"/>
    <property type="evidence" value="ECO:0007669"/>
    <property type="project" value="TreeGrafter"/>
</dbReference>
<proteinExistence type="predicted"/>
<organism evidence="3">
    <name type="scientific">uncultured planctomycete 8FN</name>
    <dbReference type="NCBI Taxonomy" id="455070"/>
    <lineage>
        <taxon>Bacteria</taxon>
        <taxon>Pseudomonadati</taxon>
        <taxon>Planctomycetota</taxon>
        <taxon>Planctomycetia</taxon>
        <taxon>Planctomycetales</taxon>
        <taxon>environmental samples</taxon>
    </lineage>
</organism>
<dbReference type="PRINTS" id="PR00095">
    <property type="entry name" value="ANTSNTHASEI"/>
</dbReference>
<dbReference type="InterPro" id="IPR019999">
    <property type="entry name" value="Anth_synth_I-like"/>
</dbReference>
<dbReference type="AlphaFoldDB" id="A9LH39"/>
<dbReference type="GO" id="GO:0046820">
    <property type="term" value="F:4-amino-4-deoxychorismate synthase activity"/>
    <property type="evidence" value="ECO:0007669"/>
    <property type="project" value="TreeGrafter"/>
</dbReference>
<reference evidence="3" key="1">
    <citation type="journal article" date="2007" name="ISME J.">
        <title>Fosmids of novel marine Planctomycetes from the Namibian and Oregon coast upwelling systems and their cross-comparison with planctomycete genomes.</title>
        <authorList>
            <person name="Woebken D."/>
            <person name="Teeling H."/>
            <person name="Wecker P."/>
            <person name="Dumitriu A."/>
            <person name="Kostadinov I."/>
            <person name="DeLong E.F."/>
            <person name="Amann R."/>
            <person name="Gloeckner F.O."/>
        </authorList>
    </citation>
    <scope>NUCLEOTIDE SEQUENCE</scope>
</reference>
<name>A9LH39_9BACT</name>
<evidence type="ECO:0000259" key="1">
    <source>
        <dbReference type="Pfam" id="PF00425"/>
    </source>
</evidence>
<evidence type="ECO:0000259" key="2">
    <source>
        <dbReference type="Pfam" id="PF04715"/>
    </source>
</evidence>
<dbReference type="Pfam" id="PF04715">
    <property type="entry name" value="Anth_synt_I_N"/>
    <property type="match status" value="1"/>
</dbReference>
<accession>A9LH39</accession>
<dbReference type="InterPro" id="IPR006805">
    <property type="entry name" value="Anth_synth_I_N"/>
</dbReference>